<dbReference type="Gene3D" id="3.30.1450.10">
    <property type="match status" value="1"/>
</dbReference>
<evidence type="ECO:0000256" key="1">
    <source>
        <dbReference type="ARBA" id="ARBA00022729"/>
    </source>
</evidence>
<name>A0A6S6U9N8_9GAMM</name>
<evidence type="ECO:0000256" key="3">
    <source>
        <dbReference type="ARBA" id="ARBA00023237"/>
    </source>
</evidence>
<dbReference type="GO" id="GO:0043165">
    <property type="term" value="P:Gram-negative-bacterium-type cell outer membrane assembly"/>
    <property type="evidence" value="ECO:0007669"/>
    <property type="project" value="UniProtKB-UniRule"/>
</dbReference>
<dbReference type="GO" id="GO:0051205">
    <property type="term" value="P:protein insertion into membrane"/>
    <property type="evidence" value="ECO:0007669"/>
    <property type="project" value="UniProtKB-UniRule"/>
</dbReference>
<dbReference type="PANTHER" id="PTHR37482">
    <property type="entry name" value="OUTER MEMBRANE PROTEIN ASSEMBLY FACTOR BAME"/>
    <property type="match status" value="1"/>
</dbReference>
<dbReference type="PANTHER" id="PTHR37482:SF1">
    <property type="entry name" value="OUTER MEMBRANE PROTEIN ASSEMBLY FACTOR BAME"/>
    <property type="match status" value="1"/>
</dbReference>
<keyword evidence="4" id="KW-0564">Palmitate</keyword>
<keyword evidence="2 4" id="KW-0472">Membrane</keyword>
<comment type="similarity">
    <text evidence="4">Belongs to the BamE family.</text>
</comment>
<protein>
    <recommendedName>
        <fullName evidence="4">Outer membrane protein assembly factor BamE</fullName>
    </recommendedName>
</protein>
<comment type="subcellular location">
    <subcellularLocation>
        <location evidence="4">Cell outer membrane</location>
        <topology evidence="4">Lipid-anchor</topology>
    </subcellularLocation>
</comment>
<comment type="function">
    <text evidence="4">Part of the outer membrane protein assembly complex, which is involved in assembly and insertion of beta-barrel proteins into the outer membrane.</text>
</comment>
<dbReference type="GO" id="GO:1990063">
    <property type="term" value="C:Bam protein complex"/>
    <property type="evidence" value="ECO:0007669"/>
    <property type="project" value="TreeGrafter"/>
</dbReference>
<organism evidence="6">
    <name type="scientific">uncultured Thiotrichaceae bacterium</name>
    <dbReference type="NCBI Taxonomy" id="298394"/>
    <lineage>
        <taxon>Bacteria</taxon>
        <taxon>Pseudomonadati</taxon>
        <taxon>Pseudomonadota</taxon>
        <taxon>Gammaproteobacteria</taxon>
        <taxon>Thiotrichales</taxon>
        <taxon>Thiotrichaceae</taxon>
        <taxon>environmental samples</taxon>
    </lineage>
</organism>
<evidence type="ECO:0000256" key="2">
    <source>
        <dbReference type="ARBA" id="ARBA00023136"/>
    </source>
</evidence>
<evidence type="ECO:0000313" key="6">
    <source>
        <dbReference type="EMBL" id="CAA6829926.1"/>
    </source>
</evidence>
<accession>A0A6S6U9N8</accession>
<dbReference type="EMBL" id="CACVAT010000555">
    <property type="protein sequence ID" value="CAA6829926.1"/>
    <property type="molecule type" value="Genomic_DNA"/>
</dbReference>
<keyword evidence="4" id="KW-0449">Lipoprotein</keyword>
<dbReference type="Pfam" id="PF04355">
    <property type="entry name" value="BamE"/>
    <property type="match status" value="1"/>
</dbReference>
<dbReference type="AlphaFoldDB" id="A0A6S6U9N8"/>
<dbReference type="InterPro" id="IPR037873">
    <property type="entry name" value="BamE-like"/>
</dbReference>
<dbReference type="HAMAP" id="MF_00925">
    <property type="entry name" value="OM_assembly_BamE"/>
    <property type="match status" value="1"/>
</dbReference>
<dbReference type="InterPro" id="IPR007450">
    <property type="entry name" value="BamE_dom"/>
</dbReference>
<evidence type="ECO:0000259" key="5">
    <source>
        <dbReference type="Pfam" id="PF04355"/>
    </source>
</evidence>
<dbReference type="PROSITE" id="PS51257">
    <property type="entry name" value="PROKAR_LIPOPROTEIN"/>
    <property type="match status" value="1"/>
</dbReference>
<gene>
    <name evidence="4" type="primary">bamE</name>
    <name evidence="6" type="ORF">HELGO_WM7725</name>
</gene>
<comment type="subunit">
    <text evidence="4">Part of the Bam complex.</text>
</comment>
<feature type="domain" description="Outer membrane protein assembly factor BamE" evidence="5">
    <location>
        <begin position="29"/>
        <end position="97"/>
    </location>
</feature>
<reference evidence="6" key="1">
    <citation type="submission" date="2020-01" db="EMBL/GenBank/DDBJ databases">
        <authorList>
            <person name="Meier V. D."/>
            <person name="Meier V D."/>
        </authorList>
    </citation>
    <scope>NUCLEOTIDE SEQUENCE</scope>
    <source>
        <strain evidence="6">HLG_WM_MAG_09</strain>
    </source>
</reference>
<keyword evidence="1 4" id="KW-0732">Signal</keyword>
<dbReference type="InterPro" id="IPR026592">
    <property type="entry name" value="BamE"/>
</dbReference>
<evidence type="ECO:0000256" key="4">
    <source>
        <dbReference type="HAMAP-Rule" id="MF_00925"/>
    </source>
</evidence>
<sequence>MIIRLISVFVLSSALLSGCSIYKIDIQQGNHVTQEELSQITPGMGREQVQQILGTPLLTDDFRQNRWDYVFYLQKKGQATQKSSITVFFNEQGIVSDVRKG</sequence>
<dbReference type="GO" id="GO:0030674">
    <property type="term" value="F:protein-macromolecule adaptor activity"/>
    <property type="evidence" value="ECO:0007669"/>
    <property type="project" value="TreeGrafter"/>
</dbReference>
<keyword evidence="3 4" id="KW-0998">Cell outer membrane</keyword>
<proteinExistence type="inferred from homology"/>